<evidence type="ECO:0000313" key="1">
    <source>
        <dbReference type="EMBL" id="RSO57845.1"/>
    </source>
</evidence>
<sequence>MGNFKFYAQIPEAAYRAQELFFQLGYVWHDTKCQTPMTFDKPCWYSSFEDGDLTCDKTDVNHAHLEVTLQKLQEMVVLKRNDVKDANVTDGTHFSLYQASDNRLYFYAESANEWIISDLSGDEKTLAKLKPINQNQDQGLISGAEALRALADGKSIEWQDDNGIWWPLGVGWTWNQIVNSLNGIQALRLKPQTIKLELEIPAPFEPKTGEMYWFISPFFSTGYDHCTFSNDIADKLHIQYGAWRLEEEMKQVAAAWRKGIKVLNNA</sequence>
<dbReference type="Proteomes" id="UP000271320">
    <property type="component" value="Unassembled WGS sequence"/>
</dbReference>
<gene>
    <name evidence="1" type="ORF">EA752_14595</name>
</gene>
<dbReference type="AlphaFoldDB" id="A0A3R9S3L2"/>
<accession>A0A3R9S3L2</accession>
<proteinExistence type="predicted"/>
<evidence type="ECO:0000313" key="2">
    <source>
        <dbReference type="Proteomes" id="UP000271320"/>
    </source>
</evidence>
<organism evidence="1 2">
    <name type="scientific">Acinetobacter pittii</name>
    <name type="common">Acinetobacter genomosp. 3</name>
    <dbReference type="NCBI Taxonomy" id="48296"/>
    <lineage>
        <taxon>Bacteria</taxon>
        <taxon>Pseudomonadati</taxon>
        <taxon>Pseudomonadota</taxon>
        <taxon>Gammaproteobacteria</taxon>
        <taxon>Moraxellales</taxon>
        <taxon>Moraxellaceae</taxon>
        <taxon>Acinetobacter</taxon>
        <taxon>Acinetobacter calcoaceticus/baumannii complex</taxon>
    </lineage>
</organism>
<reference evidence="1 2" key="1">
    <citation type="submission" date="2018-10" db="EMBL/GenBank/DDBJ databases">
        <title>GWAS and RNA-Seq identify cryptic mechanisms of antimicrobial resistance in Acinetobacter baumannii.</title>
        <authorList>
            <person name="Sahl J.W."/>
        </authorList>
    </citation>
    <scope>NUCLEOTIDE SEQUENCE [LARGE SCALE GENOMIC DNA]</scope>
    <source>
        <strain evidence="1 2">TG41884</strain>
    </source>
</reference>
<name>A0A3R9S3L2_ACIPI</name>
<dbReference type="RefSeq" id="WP_057073669.1">
    <property type="nucleotide sequence ID" value="NZ_BKDB01000010.1"/>
</dbReference>
<protein>
    <submittedName>
        <fullName evidence="1">Uncharacterized protein</fullName>
    </submittedName>
</protein>
<comment type="caution">
    <text evidence="1">The sequence shown here is derived from an EMBL/GenBank/DDBJ whole genome shotgun (WGS) entry which is preliminary data.</text>
</comment>
<dbReference type="EMBL" id="RFEW01000012">
    <property type="protein sequence ID" value="RSO57845.1"/>
    <property type="molecule type" value="Genomic_DNA"/>
</dbReference>